<name>A0A7X1NC55_9BURK</name>
<evidence type="ECO:0000256" key="2">
    <source>
        <dbReference type="ARBA" id="ARBA00022714"/>
    </source>
</evidence>
<keyword evidence="6" id="KW-0411">Iron-sulfur</keyword>
<dbReference type="InterPro" id="IPR017927">
    <property type="entry name" value="FAD-bd_FR_type"/>
</dbReference>
<protein>
    <submittedName>
        <fullName evidence="9">2Fe-2S iron-sulfur cluster binding domain-containing protein</fullName>
    </submittedName>
</protein>
<keyword evidence="10" id="KW-1185">Reference proteome</keyword>
<dbReference type="InterPro" id="IPR017938">
    <property type="entry name" value="Riboflavin_synthase-like_b-brl"/>
</dbReference>
<feature type="domain" description="FAD-binding FR-type" evidence="8">
    <location>
        <begin position="5"/>
        <end position="107"/>
    </location>
</feature>
<organism evidence="9 10">
    <name type="scientific">Paraburkholderia franconis</name>
    <dbReference type="NCBI Taxonomy" id="2654983"/>
    <lineage>
        <taxon>Bacteria</taxon>
        <taxon>Pseudomonadati</taxon>
        <taxon>Pseudomonadota</taxon>
        <taxon>Betaproteobacteria</taxon>
        <taxon>Burkholderiales</taxon>
        <taxon>Burkholderiaceae</taxon>
        <taxon>Paraburkholderia</taxon>
    </lineage>
</organism>
<keyword evidence="4" id="KW-0560">Oxidoreductase</keyword>
<dbReference type="Gene3D" id="2.40.30.10">
    <property type="entry name" value="Translation factors"/>
    <property type="match status" value="1"/>
</dbReference>
<dbReference type="GO" id="GO:0046872">
    <property type="term" value="F:metal ion binding"/>
    <property type="evidence" value="ECO:0007669"/>
    <property type="project" value="UniProtKB-KW"/>
</dbReference>
<dbReference type="EMBL" id="WHNP01000018">
    <property type="protein sequence ID" value="MPW19250.1"/>
    <property type="molecule type" value="Genomic_DNA"/>
</dbReference>
<dbReference type="InterPro" id="IPR036010">
    <property type="entry name" value="2Fe-2S_ferredoxin-like_sf"/>
</dbReference>
<keyword evidence="2" id="KW-0001">2Fe-2S</keyword>
<dbReference type="GO" id="GO:0051537">
    <property type="term" value="F:2 iron, 2 sulfur cluster binding"/>
    <property type="evidence" value="ECO:0007669"/>
    <property type="project" value="UniProtKB-KW"/>
</dbReference>
<evidence type="ECO:0000313" key="10">
    <source>
        <dbReference type="Proteomes" id="UP000484381"/>
    </source>
</evidence>
<evidence type="ECO:0000256" key="5">
    <source>
        <dbReference type="ARBA" id="ARBA00023004"/>
    </source>
</evidence>
<sequence>MQSTPRTMMLQIQKIRSVGANVKEYELVCPDVASLPEYEPGAHIDLHIPELGERHYSLVQPWTPQGAYIIAVQSEPMGRGGSRWLHANLAVGSVIEAGLPRNQFRLLEDAKHSVLIAGGIGLTPLLCMAKVLNDRRASFELIVCARDESRLIYAHELLTHGFAQHVHFVLDGNDPDKFLDVRELLQAQSKGTAIYCCGPNTLMDAVRAAGSDYPHLSLHFEAFGAAPASGNAGLKNEPFQVVCQENGMTIDVREDQSLLDALLEAGLDVDHSCKEGYCGTCVTRWVEGDPIHRDSCLSEKQREKYIAVCSGRAARGETIILDI</sequence>
<dbReference type="Pfam" id="PF00111">
    <property type="entry name" value="Fer2"/>
    <property type="match status" value="1"/>
</dbReference>
<dbReference type="CDD" id="cd00207">
    <property type="entry name" value="fer2"/>
    <property type="match status" value="1"/>
</dbReference>
<dbReference type="GO" id="GO:0016491">
    <property type="term" value="F:oxidoreductase activity"/>
    <property type="evidence" value="ECO:0007669"/>
    <property type="project" value="UniProtKB-KW"/>
</dbReference>
<dbReference type="InterPro" id="IPR050415">
    <property type="entry name" value="MRET"/>
</dbReference>
<dbReference type="InterPro" id="IPR001041">
    <property type="entry name" value="2Fe-2S_ferredoxin-type"/>
</dbReference>
<dbReference type="PROSITE" id="PS51384">
    <property type="entry name" value="FAD_FR"/>
    <property type="match status" value="1"/>
</dbReference>
<keyword evidence="3" id="KW-0479">Metal-binding</keyword>
<reference evidence="9 10" key="1">
    <citation type="submission" date="2019-10" db="EMBL/GenBank/DDBJ databases">
        <title>Paraburkholderia sp. isolated from nodules of Mimosa pudica from Brazilian Atlantic Forest soils.</title>
        <authorList>
            <person name="Paulitsch F."/>
            <person name="Hungria M."/>
            <person name="Dall'Agnol R."/>
        </authorList>
    </citation>
    <scope>NUCLEOTIDE SEQUENCE [LARGE SCALE GENOMIC DNA]</scope>
    <source>
        <strain evidence="9 10">CNPSo 3157</strain>
    </source>
</reference>
<evidence type="ECO:0000259" key="7">
    <source>
        <dbReference type="PROSITE" id="PS51085"/>
    </source>
</evidence>
<feature type="domain" description="2Fe-2S ferredoxin-type" evidence="7">
    <location>
        <begin position="239"/>
        <end position="323"/>
    </location>
</feature>
<dbReference type="SUPFAM" id="SSF52343">
    <property type="entry name" value="Ferredoxin reductase-like, C-terminal NADP-linked domain"/>
    <property type="match status" value="1"/>
</dbReference>
<dbReference type="SUPFAM" id="SSF54292">
    <property type="entry name" value="2Fe-2S ferredoxin-like"/>
    <property type="match status" value="1"/>
</dbReference>
<evidence type="ECO:0000256" key="3">
    <source>
        <dbReference type="ARBA" id="ARBA00022723"/>
    </source>
</evidence>
<evidence type="ECO:0000256" key="6">
    <source>
        <dbReference type="ARBA" id="ARBA00023014"/>
    </source>
</evidence>
<dbReference type="PROSITE" id="PS00197">
    <property type="entry name" value="2FE2S_FER_1"/>
    <property type="match status" value="1"/>
</dbReference>
<keyword evidence="1" id="KW-0285">Flavoprotein</keyword>
<accession>A0A7X1NC55</accession>
<evidence type="ECO:0000313" key="9">
    <source>
        <dbReference type="EMBL" id="MPW19250.1"/>
    </source>
</evidence>
<dbReference type="PRINTS" id="PR00409">
    <property type="entry name" value="PHDIOXRDTASE"/>
</dbReference>
<evidence type="ECO:0000256" key="4">
    <source>
        <dbReference type="ARBA" id="ARBA00023002"/>
    </source>
</evidence>
<dbReference type="Gene3D" id="3.10.20.30">
    <property type="match status" value="1"/>
</dbReference>
<gene>
    <name evidence="9" type="ORF">GCT13_20695</name>
</gene>
<dbReference type="PANTHER" id="PTHR47354:SF1">
    <property type="entry name" value="CARNITINE MONOOXYGENASE REDUCTASE SUBUNIT"/>
    <property type="match status" value="1"/>
</dbReference>
<keyword evidence="5" id="KW-0408">Iron</keyword>
<dbReference type="Gene3D" id="3.40.50.80">
    <property type="entry name" value="Nucleotide-binding domain of ferredoxin-NADP reductase (FNR) module"/>
    <property type="match status" value="1"/>
</dbReference>
<dbReference type="CDD" id="cd06185">
    <property type="entry name" value="PDR_like"/>
    <property type="match status" value="1"/>
</dbReference>
<dbReference type="AlphaFoldDB" id="A0A7X1NC55"/>
<dbReference type="PROSITE" id="PS51085">
    <property type="entry name" value="2FE2S_FER_2"/>
    <property type="match status" value="1"/>
</dbReference>
<dbReference type="RefSeq" id="WP_152761090.1">
    <property type="nucleotide sequence ID" value="NZ_WHNP01000018.1"/>
</dbReference>
<dbReference type="Proteomes" id="UP000484381">
    <property type="component" value="Unassembled WGS sequence"/>
</dbReference>
<evidence type="ECO:0000256" key="1">
    <source>
        <dbReference type="ARBA" id="ARBA00022630"/>
    </source>
</evidence>
<dbReference type="PANTHER" id="PTHR47354">
    <property type="entry name" value="NADH OXIDOREDUCTASE HCR"/>
    <property type="match status" value="1"/>
</dbReference>
<dbReference type="SUPFAM" id="SSF63380">
    <property type="entry name" value="Riboflavin synthase domain-like"/>
    <property type="match status" value="1"/>
</dbReference>
<proteinExistence type="predicted"/>
<dbReference type="InterPro" id="IPR012675">
    <property type="entry name" value="Beta-grasp_dom_sf"/>
</dbReference>
<dbReference type="InterPro" id="IPR039261">
    <property type="entry name" value="FNR_nucleotide-bd"/>
</dbReference>
<evidence type="ECO:0000259" key="8">
    <source>
        <dbReference type="PROSITE" id="PS51384"/>
    </source>
</evidence>
<comment type="caution">
    <text evidence="9">The sequence shown here is derived from an EMBL/GenBank/DDBJ whole genome shotgun (WGS) entry which is preliminary data.</text>
</comment>
<dbReference type="InterPro" id="IPR006058">
    <property type="entry name" value="2Fe2S_fd_BS"/>
</dbReference>